<evidence type="ECO:0008006" key="5">
    <source>
        <dbReference type="Google" id="ProtNLM"/>
    </source>
</evidence>
<proteinExistence type="predicted"/>
<keyword evidence="2" id="KW-0732">Signal</keyword>
<organism evidence="3 4">
    <name type="scientific">Variovorax rhizosphaerae</name>
    <dbReference type="NCBI Taxonomy" id="1836200"/>
    <lineage>
        <taxon>Bacteria</taxon>
        <taxon>Pseudomonadati</taxon>
        <taxon>Pseudomonadota</taxon>
        <taxon>Betaproteobacteria</taxon>
        <taxon>Burkholderiales</taxon>
        <taxon>Comamonadaceae</taxon>
        <taxon>Variovorax</taxon>
    </lineage>
</organism>
<feature type="chain" id="PRO_5045569789" description="DUF4124 domain-containing protein" evidence="2">
    <location>
        <begin position="25"/>
        <end position="142"/>
    </location>
</feature>
<evidence type="ECO:0000313" key="4">
    <source>
        <dbReference type="Proteomes" id="UP001385892"/>
    </source>
</evidence>
<evidence type="ECO:0000313" key="3">
    <source>
        <dbReference type="EMBL" id="MEJ8848948.1"/>
    </source>
</evidence>
<evidence type="ECO:0000256" key="1">
    <source>
        <dbReference type="SAM" id="MobiDB-lite"/>
    </source>
</evidence>
<evidence type="ECO:0000256" key="2">
    <source>
        <dbReference type="SAM" id="SignalP"/>
    </source>
</evidence>
<name>A0ABU8WQC0_9BURK</name>
<feature type="region of interest" description="Disordered" evidence="1">
    <location>
        <begin position="38"/>
        <end position="96"/>
    </location>
</feature>
<feature type="signal peptide" evidence="2">
    <location>
        <begin position="1"/>
        <end position="24"/>
    </location>
</feature>
<feature type="compositionally biased region" description="Basic and acidic residues" evidence="1">
    <location>
        <begin position="52"/>
        <end position="96"/>
    </location>
</feature>
<protein>
    <recommendedName>
        <fullName evidence="5">DUF4124 domain-containing protein</fullName>
    </recommendedName>
</protein>
<gene>
    <name evidence="3" type="ORF">WKW82_19975</name>
</gene>
<keyword evidence="4" id="KW-1185">Reference proteome</keyword>
<dbReference type="Proteomes" id="UP001385892">
    <property type="component" value="Unassembled WGS sequence"/>
</dbReference>
<sequence>MAQPLFRSIAIVSLALCASLANLAATPPHGVWRCGSTYTDQPCKDGQPVNVEDSRSEADRRAADSATRRNQADAERMERTRLRHDKEALDRDRKAAAEARRFALAERRAAAAERVQQARIRKLEREPRKSTMKFKGPETRTL</sequence>
<dbReference type="EMBL" id="JBBKZT010000009">
    <property type="protein sequence ID" value="MEJ8848948.1"/>
    <property type="molecule type" value="Genomic_DNA"/>
</dbReference>
<dbReference type="RefSeq" id="WP_340344082.1">
    <property type="nucleotide sequence ID" value="NZ_JBBKZT010000009.1"/>
</dbReference>
<comment type="caution">
    <text evidence="3">The sequence shown here is derived from an EMBL/GenBank/DDBJ whole genome shotgun (WGS) entry which is preliminary data.</text>
</comment>
<reference evidence="3 4" key="1">
    <citation type="submission" date="2024-03" db="EMBL/GenBank/DDBJ databases">
        <title>Novel species of the genus Variovorax.</title>
        <authorList>
            <person name="Liu Q."/>
            <person name="Xin Y.-H."/>
        </authorList>
    </citation>
    <scope>NUCLEOTIDE SEQUENCE [LARGE SCALE GENOMIC DNA]</scope>
    <source>
        <strain evidence="3 4">KACC 18900</strain>
    </source>
</reference>
<feature type="compositionally biased region" description="Basic and acidic residues" evidence="1">
    <location>
        <begin position="121"/>
        <end position="142"/>
    </location>
</feature>
<accession>A0ABU8WQC0</accession>
<feature type="region of interest" description="Disordered" evidence="1">
    <location>
        <begin position="119"/>
        <end position="142"/>
    </location>
</feature>